<gene>
    <name evidence="4" type="ORF">SAMN05216577_1456</name>
</gene>
<evidence type="ECO:0000256" key="1">
    <source>
        <dbReference type="ARBA" id="ARBA00004442"/>
    </source>
</evidence>
<dbReference type="InterPro" id="IPR036942">
    <property type="entry name" value="Beta-barrel_TonB_sf"/>
</dbReference>
<keyword evidence="2" id="KW-0472">Membrane</keyword>
<protein>
    <submittedName>
        <fullName evidence="4">Outer-membrane receptor for ferric coprogen and ferric-rhodotorulic acid</fullName>
    </submittedName>
</protein>
<evidence type="ECO:0000313" key="5">
    <source>
        <dbReference type="Proteomes" id="UP000183385"/>
    </source>
</evidence>
<accession>A0AAQ1KNA2</accession>
<keyword evidence="3" id="KW-0998">Cell outer membrane</keyword>
<dbReference type="Gene3D" id="2.40.170.20">
    <property type="entry name" value="TonB-dependent receptor, beta-barrel domain"/>
    <property type="match status" value="1"/>
</dbReference>
<sequence>MSTTYTLPGALDQWRIGSSLYRQNRIYNKGTTYMIEQDAYTLVDFMLGFKPTAHIDAQLNLNNAFDKKY</sequence>
<dbReference type="GO" id="GO:0009279">
    <property type="term" value="C:cell outer membrane"/>
    <property type="evidence" value="ECO:0007669"/>
    <property type="project" value="UniProtKB-SubCell"/>
</dbReference>
<dbReference type="Proteomes" id="UP000183385">
    <property type="component" value="Unassembled WGS sequence"/>
</dbReference>
<name>A0AAQ1KNA2_9PSED</name>
<dbReference type="SUPFAM" id="SSF56935">
    <property type="entry name" value="Porins"/>
    <property type="match status" value="1"/>
</dbReference>
<dbReference type="EMBL" id="FOLS01000045">
    <property type="protein sequence ID" value="SFD89823.1"/>
    <property type="molecule type" value="Genomic_DNA"/>
</dbReference>
<evidence type="ECO:0000256" key="3">
    <source>
        <dbReference type="ARBA" id="ARBA00023237"/>
    </source>
</evidence>
<organism evidence="4 5">
    <name type="scientific">Pseudomonas citronellolis</name>
    <dbReference type="NCBI Taxonomy" id="53408"/>
    <lineage>
        <taxon>Bacteria</taxon>
        <taxon>Pseudomonadati</taxon>
        <taxon>Pseudomonadota</taxon>
        <taxon>Gammaproteobacteria</taxon>
        <taxon>Pseudomonadales</taxon>
        <taxon>Pseudomonadaceae</taxon>
        <taxon>Pseudomonas</taxon>
    </lineage>
</organism>
<keyword evidence="5" id="KW-1185">Reference proteome</keyword>
<reference evidence="4 5" key="1">
    <citation type="submission" date="2016-10" db="EMBL/GenBank/DDBJ databases">
        <authorList>
            <person name="Varghese N."/>
            <person name="Submissions S."/>
        </authorList>
    </citation>
    <scope>NUCLEOTIDE SEQUENCE [LARGE SCALE GENOMIC DNA]</scope>
    <source>
        <strain evidence="4 5">LMG 18378</strain>
    </source>
</reference>
<comment type="subcellular location">
    <subcellularLocation>
        <location evidence="1">Cell outer membrane</location>
    </subcellularLocation>
</comment>
<dbReference type="AlphaFoldDB" id="A0AAQ1KNA2"/>
<keyword evidence="4" id="KW-0675">Receptor</keyword>
<proteinExistence type="predicted"/>
<comment type="caution">
    <text evidence="4">The sequence shown here is derived from an EMBL/GenBank/DDBJ whole genome shotgun (WGS) entry which is preliminary data.</text>
</comment>
<evidence type="ECO:0000256" key="2">
    <source>
        <dbReference type="ARBA" id="ARBA00023136"/>
    </source>
</evidence>
<evidence type="ECO:0000313" key="4">
    <source>
        <dbReference type="EMBL" id="SFD89823.1"/>
    </source>
</evidence>